<dbReference type="NCBIfam" id="TIGR03559">
    <property type="entry name" value="F420_Rv3520c"/>
    <property type="match status" value="1"/>
</dbReference>
<dbReference type="SUPFAM" id="SSF51679">
    <property type="entry name" value="Bacterial luciferase-like"/>
    <property type="match status" value="1"/>
</dbReference>
<sequence>MELATTLQYAGDPRRAAEEVAALESAGLDAIWVAEAYGFDSPTIMGFLAARTERAKIGSAILNVYSRTPALIAQTAAGLDAVSGGRALLGLGASGPQVVEGWHGRPYDKPLGRTRETIDLCRRIWRRETIDHHGITDMPLPPEKGGRLGKPLKILTRPVRPEIPVYVAALGPANVRMTAEIADGWLPTLFLPEKAKDVWGTPLAEGTARRDPALGPLRTVAGGLLAIGEEAAAVRELARPLIALYVGGMGAKGKNFYNDLAIAYGYEEAAHTIQELYLAGKKREAEAAVPDEFCELMSLCGPEGYVRERIAAFREAGVTMLNVHPVGPEPAQLIETVKNWL</sequence>
<dbReference type="Proteomes" id="UP000032458">
    <property type="component" value="Unassembled WGS sequence"/>
</dbReference>
<proteinExistence type="predicted"/>
<name>A0A0D7CGJ4_9ACTN</name>
<reference evidence="3 4" key="1">
    <citation type="submission" date="2014-09" db="EMBL/GenBank/DDBJ databases">
        <title>Draft genome sequence of Streptomyces natalensis ATCC 27448, producer of the antifungal pimaricin.</title>
        <authorList>
            <person name="Mendes M.V."/>
            <person name="Beites T."/>
            <person name="Pires S."/>
            <person name="Santos C.L."/>
            <person name="Moradas-Ferreira P."/>
        </authorList>
    </citation>
    <scope>NUCLEOTIDE SEQUENCE [LARGE SCALE GENOMIC DNA]</scope>
    <source>
        <strain evidence="3 4">ATCC 27448</strain>
    </source>
</reference>
<keyword evidence="4" id="KW-1185">Reference proteome</keyword>
<dbReference type="CDD" id="cd01097">
    <property type="entry name" value="Tetrahydromethanopterin_reductase"/>
    <property type="match status" value="1"/>
</dbReference>
<dbReference type="InterPro" id="IPR050564">
    <property type="entry name" value="F420-G6PD/mer"/>
</dbReference>
<dbReference type="Pfam" id="PF00296">
    <property type="entry name" value="Bac_luciferase"/>
    <property type="match status" value="1"/>
</dbReference>
<dbReference type="InterPro" id="IPR019951">
    <property type="entry name" value="F420_OxRdatse_Rv3520c_pred"/>
</dbReference>
<feature type="domain" description="Luciferase-like" evidence="2">
    <location>
        <begin position="6"/>
        <end position="319"/>
    </location>
</feature>
<evidence type="ECO:0000259" key="2">
    <source>
        <dbReference type="Pfam" id="PF00296"/>
    </source>
</evidence>
<dbReference type="Gene3D" id="3.20.20.30">
    <property type="entry name" value="Luciferase-like domain"/>
    <property type="match status" value="1"/>
</dbReference>
<dbReference type="InterPro" id="IPR011251">
    <property type="entry name" value="Luciferase-like_dom"/>
</dbReference>
<evidence type="ECO:0000256" key="1">
    <source>
        <dbReference type="ARBA" id="ARBA00023002"/>
    </source>
</evidence>
<evidence type="ECO:0000313" key="3">
    <source>
        <dbReference type="EMBL" id="KIZ15156.1"/>
    </source>
</evidence>
<dbReference type="PANTHER" id="PTHR43244">
    <property type="match status" value="1"/>
</dbReference>
<dbReference type="RefSeq" id="WP_030064190.1">
    <property type="nucleotide sequence ID" value="NZ_JRKI01000034.1"/>
</dbReference>
<protein>
    <submittedName>
        <fullName evidence="3">F420-dependent oxidoreductase</fullName>
    </submittedName>
</protein>
<dbReference type="EMBL" id="JRKI01000034">
    <property type="protein sequence ID" value="KIZ15156.1"/>
    <property type="molecule type" value="Genomic_DNA"/>
</dbReference>
<gene>
    <name evidence="3" type="ORF">SNA_26515</name>
</gene>
<dbReference type="AlphaFoldDB" id="A0A0D7CGJ4"/>
<organism evidence="3 4">
    <name type="scientific">Streptomyces natalensis ATCC 27448</name>
    <dbReference type="NCBI Taxonomy" id="1240678"/>
    <lineage>
        <taxon>Bacteria</taxon>
        <taxon>Bacillati</taxon>
        <taxon>Actinomycetota</taxon>
        <taxon>Actinomycetes</taxon>
        <taxon>Kitasatosporales</taxon>
        <taxon>Streptomycetaceae</taxon>
        <taxon>Streptomyces</taxon>
    </lineage>
</organism>
<keyword evidence="1" id="KW-0560">Oxidoreductase</keyword>
<dbReference type="PATRIC" id="fig|1240678.4.peg.5649"/>
<comment type="caution">
    <text evidence="3">The sequence shown here is derived from an EMBL/GenBank/DDBJ whole genome shotgun (WGS) entry which is preliminary data.</text>
</comment>
<accession>A0A0D7CGJ4</accession>
<dbReference type="InterPro" id="IPR036661">
    <property type="entry name" value="Luciferase-like_sf"/>
</dbReference>
<dbReference type="GO" id="GO:0016705">
    <property type="term" value="F:oxidoreductase activity, acting on paired donors, with incorporation or reduction of molecular oxygen"/>
    <property type="evidence" value="ECO:0007669"/>
    <property type="project" value="InterPro"/>
</dbReference>
<evidence type="ECO:0000313" key="4">
    <source>
        <dbReference type="Proteomes" id="UP000032458"/>
    </source>
</evidence>
<dbReference type="PANTHER" id="PTHR43244:SF1">
    <property type="entry name" value="5,10-METHYLENETETRAHYDROMETHANOPTERIN REDUCTASE"/>
    <property type="match status" value="1"/>
</dbReference>